<feature type="transmembrane region" description="Helical" evidence="1">
    <location>
        <begin position="305"/>
        <end position="321"/>
    </location>
</feature>
<dbReference type="EMBL" id="DVJO01000087">
    <property type="protein sequence ID" value="HIS82751.1"/>
    <property type="molecule type" value="Genomic_DNA"/>
</dbReference>
<dbReference type="Proteomes" id="UP000824139">
    <property type="component" value="Unassembled WGS sequence"/>
</dbReference>
<evidence type="ECO:0000313" key="3">
    <source>
        <dbReference type="Proteomes" id="UP000824139"/>
    </source>
</evidence>
<feature type="transmembrane region" description="Helical" evidence="1">
    <location>
        <begin position="590"/>
        <end position="612"/>
    </location>
</feature>
<feature type="transmembrane region" description="Helical" evidence="1">
    <location>
        <begin position="561"/>
        <end position="584"/>
    </location>
</feature>
<dbReference type="PANTHER" id="PTHR38434">
    <property type="entry name" value="BLL2549 PROTEIN"/>
    <property type="match status" value="1"/>
</dbReference>
<dbReference type="AlphaFoldDB" id="A0A9D1FWI1"/>
<accession>A0A9D1FWI1</accession>
<feature type="transmembrane region" description="Helical" evidence="1">
    <location>
        <begin position="232"/>
        <end position="249"/>
    </location>
</feature>
<reference evidence="2" key="2">
    <citation type="journal article" date="2021" name="PeerJ">
        <title>Extensive microbial diversity within the chicken gut microbiome revealed by metagenomics and culture.</title>
        <authorList>
            <person name="Gilroy R."/>
            <person name="Ravi A."/>
            <person name="Getino M."/>
            <person name="Pursley I."/>
            <person name="Horton D.L."/>
            <person name="Alikhan N.F."/>
            <person name="Baker D."/>
            <person name="Gharbi K."/>
            <person name="Hall N."/>
            <person name="Watson M."/>
            <person name="Adriaenssens E.M."/>
            <person name="Foster-Nyarko E."/>
            <person name="Jarju S."/>
            <person name="Secka A."/>
            <person name="Antonio M."/>
            <person name="Oren A."/>
            <person name="Chaudhuri R.R."/>
            <person name="La Ragione R."/>
            <person name="Hildebrand F."/>
            <person name="Pallen M.J."/>
        </authorList>
    </citation>
    <scope>NUCLEOTIDE SEQUENCE</scope>
    <source>
        <strain evidence="2">CHK152-2994</strain>
    </source>
</reference>
<sequence length="726" mass="81284">MEILSIILCLWLFALVIALFIWMFVMQNSVTKLSDAVQELKNLLLKDSLHAKPAATPQIQKTEIQSIDEIPDDILLNKKEISEETKPEIILPKPAPTQSKILENYAKQNSATEFEKIFLGNLFNKIGAFAILVGVIIFIKLISPFIIFTPAIKAALGFLAGFVMIAAALKLHGSKKLQNYSEVLLGTGFGTLFITTYCGSTILELFDMKTTFTIATGLLLAAFYLADKLKTISMLVISLIAGYLNPFFIQTQVETAPNFLMGYLIFVNLLSIIYTYRNKSRNTVNIVNICLTLLTSLLFAEAMPLYMPAILWALYFVYGLAGSASQPETNNKLNLVNYFAFSILLYHIDPSDVKTVAFVQLTLTAIYAAAAYFKKKNPEAFKTYLHIMLAAFAIFVMSFCDKSPTAKCLAWSIEAAVLSFFAYKFNYKALANWAVGIWAAAFLSIIPIDGVFGTKSIGEFSPIWNIRLMMFAPVIISSGFSYFFLSKSEDKKLVNISEFFRLDCITLIYLYMGLELNNIINKWFIGENTSAGFINSMINSILGFAYTINMKKLHTTTGFGAFAVFSAVLGILTTVYLLFCGAHYKPVDAFIPLINLRTAAFLSGITAAVFYAKWTKDEVYKYLAVFLGFILIHFEINDTITKYALVNSQYLTSVCWILYSGIITAIGIFKNKEFLKLSGIGLCILSILRIFIYDLANVDILYKFIAFLTLGAILMILSYIYNKRLK</sequence>
<keyword evidence="1" id="KW-0812">Transmembrane</keyword>
<feature type="transmembrane region" description="Helical" evidence="1">
    <location>
        <begin position="255"/>
        <end position="276"/>
    </location>
</feature>
<feature type="transmembrane region" description="Helical" evidence="1">
    <location>
        <begin position="154"/>
        <end position="171"/>
    </location>
</feature>
<feature type="transmembrane region" description="Helical" evidence="1">
    <location>
        <begin position="674"/>
        <end position="692"/>
    </location>
</feature>
<feature type="transmembrane region" description="Helical" evidence="1">
    <location>
        <begin position="468"/>
        <end position="486"/>
    </location>
</feature>
<feature type="transmembrane region" description="Helical" evidence="1">
    <location>
        <begin position="126"/>
        <end position="148"/>
    </location>
</feature>
<feature type="transmembrane region" description="Helical" evidence="1">
    <location>
        <begin position="430"/>
        <end position="448"/>
    </location>
</feature>
<feature type="transmembrane region" description="Helical" evidence="1">
    <location>
        <begin position="648"/>
        <end position="669"/>
    </location>
</feature>
<feature type="transmembrane region" description="Helical" evidence="1">
    <location>
        <begin position="283"/>
        <end position="299"/>
    </location>
</feature>
<feature type="transmembrane region" description="Helical" evidence="1">
    <location>
        <begin position="183"/>
        <end position="202"/>
    </location>
</feature>
<proteinExistence type="predicted"/>
<dbReference type="InterPro" id="IPR019286">
    <property type="entry name" value="DUF2339_TM"/>
</dbReference>
<reference evidence="2" key="1">
    <citation type="submission" date="2020-10" db="EMBL/GenBank/DDBJ databases">
        <authorList>
            <person name="Gilroy R."/>
        </authorList>
    </citation>
    <scope>NUCLEOTIDE SEQUENCE</scope>
    <source>
        <strain evidence="2">CHK152-2994</strain>
    </source>
</reference>
<feature type="transmembrane region" description="Helical" evidence="1">
    <location>
        <begin position="208"/>
        <end position="225"/>
    </location>
</feature>
<name>A0A9D1FWI1_9BACT</name>
<comment type="caution">
    <text evidence="2">The sequence shown here is derived from an EMBL/GenBank/DDBJ whole genome shotgun (WGS) entry which is preliminary data.</text>
</comment>
<dbReference type="Pfam" id="PF10101">
    <property type="entry name" value="DUF2339"/>
    <property type="match status" value="1"/>
</dbReference>
<keyword evidence="1" id="KW-1133">Transmembrane helix</keyword>
<dbReference type="PANTHER" id="PTHR38434:SF1">
    <property type="entry name" value="BLL2549 PROTEIN"/>
    <property type="match status" value="1"/>
</dbReference>
<feature type="transmembrane region" description="Helical" evidence="1">
    <location>
        <begin position="380"/>
        <end position="398"/>
    </location>
</feature>
<gene>
    <name evidence="2" type="ORF">IAD41_04010</name>
</gene>
<evidence type="ECO:0000313" key="2">
    <source>
        <dbReference type="EMBL" id="HIS82751.1"/>
    </source>
</evidence>
<feature type="transmembrane region" description="Helical" evidence="1">
    <location>
        <begin position="355"/>
        <end position="373"/>
    </location>
</feature>
<protein>
    <submittedName>
        <fullName evidence="2">DUF2339 domain-containing protein</fullName>
    </submittedName>
</protein>
<keyword evidence="1" id="KW-0472">Membrane</keyword>
<feature type="transmembrane region" description="Helical" evidence="1">
    <location>
        <begin position="704"/>
        <end position="721"/>
    </location>
</feature>
<feature type="transmembrane region" description="Helical" evidence="1">
    <location>
        <begin position="6"/>
        <end position="25"/>
    </location>
</feature>
<feature type="transmembrane region" description="Helical" evidence="1">
    <location>
        <begin position="619"/>
        <end position="636"/>
    </location>
</feature>
<organism evidence="2 3">
    <name type="scientific">Candidatus Scatenecus faecavium</name>
    <dbReference type="NCBI Taxonomy" id="2840915"/>
    <lineage>
        <taxon>Bacteria</taxon>
        <taxon>Candidatus Scatenecus</taxon>
    </lineage>
</organism>
<evidence type="ECO:0000256" key="1">
    <source>
        <dbReference type="SAM" id="Phobius"/>
    </source>
</evidence>